<evidence type="ECO:0000259" key="2">
    <source>
        <dbReference type="Pfam" id="PF17433"/>
    </source>
</evidence>
<sequence length="1102" mass="119501">MSLWRLVAYICLYHGSEVTARPNRRQAPGSSSMPITPVTSTTSIDGQLITATYTPTSISIMGLVPPITAATTVTTTDETGATIAVAVGVGAGVVAGGALAGWLFKPIPGMPPAPTMPPPYMTSAQDEPPQSMTTSIQSTTTSEPPSCPFPSQGSKLQFSPAAQQPVWTAEIPSQTGSSYYPQCTSSENGVLARGVDPGFIQELSAVFCKTDQSKDETQTIGKDDLPDDSSWKRDDGPEEEIMFKFDFKNNADGCTDHCQDAYSELITGCKYNSHYLYGSGTLEQGCGNYSLVVGGEPRTELKCTGAQDDPLSNYIYRDAALDAIENFCKAQDGKVVNEGDQASFIQENIFSISYADSCGGSGSYTVKHDICVKYLNTALDSCDTDTIVYKHGGTVQDTDNCGLFELHPKGFDLVACYPENEEKNYIPNTREHLTVTQEMAQDAVNTFCDRSGDGQQYTLDPNYARNTGFIQDVCKEKGYAECNYLYRNDGTMVTGNESADVVIRFEVLHYDFGDQFACSTPQVYEIHGDRCKHMLGKLIGTESITQCVEDTSKLDLGTFVESGDKGHRCILQSHETAMFSPLGFDVPIALVGNTGFQDPCAKVLGKLTEAMPFYHDISKTANLFWGFGELGCVSPRSSASYLWIGSNDSPAMALRCLSLFIAASPLMSAVVADVTAPGNETADIDSLTTWWHETGEINYETPVQPGNVRQSHVYSAWVKSTTDADETYYNSFVYETIPRNGQGNIVIPGDPTSVTTEDDGVTVEEAVWITMAWTQFLYASDAWVKISRRGSTTNVTAADVTIRPDNLGVQVADDGANNIYILVPYSDAGLRFSVEFNDNLYTYRDSCATPVCDFVQNWNPDGAYYVSEFTDDNAVMGTEPHDALLIFASPRSTADPVPDASALETYVVYPGDVPVSELTSATNTNLYFMPGVHEMSATQHLILSSTFNWVYLSPGSYIKGAIEFTTSSASIRATGMGVLSGEKYVYQANTAENYTNVKSNGDSLRIWSGHSAAGVEQTFTLTGVTTNAPPFNSIDFEGDLDSIKIVQEDYKQVGAFFGQTDGTTLYSGARVSGVFYHSGDDTIKTYGSDITVRDIVSDSGEL</sequence>
<feature type="domain" description="Glycoside hydrolase family 49 N-terminal" evidence="2">
    <location>
        <begin position="679"/>
        <end position="890"/>
    </location>
</feature>
<dbReference type="InterPro" id="IPR041402">
    <property type="entry name" value="B_solenoid_dext"/>
</dbReference>
<dbReference type="Pfam" id="PF18841">
    <property type="entry name" value="B_solenoid_dext"/>
    <property type="match status" value="1"/>
</dbReference>
<gene>
    <name evidence="3" type="ORF">NPX13_g9209</name>
</gene>
<dbReference type="VEuPathDB" id="FungiDB:F4678DRAFT_454460"/>
<evidence type="ECO:0000313" key="3">
    <source>
        <dbReference type="EMBL" id="KAJ3560710.1"/>
    </source>
</evidence>
<name>A0A9W8N703_9PEZI</name>
<dbReference type="Pfam" id="PF17433">
    <property type="entry name" value="Glyco_hydro_49N"/>
    <property type="match status" value="1"/>
</dbReference>
<dbReference type="GO" id="GO:0004553">
    <property type="term" value="F:hydrolase activity, hydrolyzing O-glycosyl compounds"/>
    <property type="evidence" value="ECO:0007669"/>
    <property type="project" value="InterPro"/>
</dbReference>
<reference evidence="3" key="1">
    <citation type="submission" date="2022-07" db="EMBL/GenBank/DDBJ databases">
        <title>Genome Sequence of Xylaria arbuscula.</title>
        <authorList>
            <person name="Buettner E."/>
        </authorList>
    </citation>
    <scope>NUCLEOTIDE SEQUENCE</scope>
    <source>
        <strain evidence="3">VT107</strain>
    </source>
</reference>
<dbReference type="InterPro" id="IPR011050">
    <property type="entry name" value="Pectin_lyase_fold/virulence"/>
</dbReference>
<evidence type="ECO:0000313" key="4">
    <source>
        <dbReference type="Proteomes" id="UP001148614"/>
    </source>
</evidence>
<dbReference type="InterPro" id="IPR035953">
    <property type="entry name" value="Dextranase_N-ter"/>
</dbReference>
<evidence type="ECO:0000256" key="1">
    <source>
        <dbReference type="SAM" id="MobiDB-lite"/>
    </source>
</evidence>
<feature type="region of interest" description="Disordered" evidence="1">
    <location>
        <begin position="118"/>
        <end position="165"/>
    </location>
</feature>
<organism evidence="3 4">
    <name type="scientific">Xylaria arbuscula</name>
    <dbReference type="NCBI Taxonomy" id="114810"/>
    <lineage>
        <taxon>Eukaryota</taxon>
        <taxon>Fungi</taxon>
        <taxon>Dikarya</taxon>
        <taxon>Ascomycota</taxon>
        <taxon>Pezizomycotina</taxon>
        <taxon>Sordariomycetes</taxon>
        <taxon>Xylariomycetidae</taxon>
        <taxon>Xylariales</taxon>
        <taxon>Xylariaceae</taxon>
        <taxon>Xylaria</taxon>
    </lineage>
</organism>
<keyword evidence="4" id="KW-1185">Reference proteome</keyword>
<dbReference type="VEuPathDB" id="FungiDB:F4678DRAFT_482890"/>
<feature type="compositionally biased region" description="Low complexity" evidence="1">
    <location>
        <begin position="128"/>
        <end position="144"/>
    </location>
</feature>
<dbReference type="Gene3D" id="2.60.350.10">
    <property type="entry name" value="Dextranase, N-terminal"/>
    <property type="match status" value="1"/>
</dbReference>
<feature type="region of interest" description="Disordered" evidence="1">
    <location>
        <begin position="211"/>
        <end position="235"/>
    </location>
</feature>
<proteinExistence type="predicted"/>
<accession>A0A9W8N703</accession>
<dbReference type="InterPro" id="IPR012334">
    <property type="entry name" value="Pectin_lyas_fold"/>
</dbReference>
<dbReference type="AlphaFoldDB" id="A0A9W8N703"/>
<comment type="caution">
    <text evidence="3">The sequence shown here is derived from an EMBL/GenBank/DDBJ whole genome shotgun (WGS) entry which is preliminary data.</text>
</comment>
<dbReference type="InterPro" id="IPR023226">
    <property type="entry name" value="Glyco_hydro_49_N_dom"/>
</dbReference>
<protein>
    <recommendedName>
        <fullName evidence="2">Glycoside hydrolase family 49 N-terminal domain-containing protein</fullName>
    </recommendedName>
</protein>
<dbReference type="Proteomes" id="UP001148614">
    <property type="component" value="Unassembled WGS sequence"/>
</dbReference>
<feature type="compositionally biased region" description="Polar residues" evidence="1">
    <location>
        <begin position="149"/>
        <end position="165"/>
    </location>
</feature>
<dbReference type="EMBL" id="JANPWZ010002199">
    <property type="protein sequence ID" value="KAJ3560710.1"/>
    <property type="molecule type" value="Genomic_DNA"/>
</dbReference>
<dbReference type="Gene3D" id="2.160.20.10">
    <property type="entry name" value="Single-stranded right-handed beta-helix, Pectin lyase-like"/>
    <property type="match status" value="1"/>
</dbReference>
<dbReference type="SUPFAM" id="SSF51126">
    <property type="entry name" value="Pectin lyase-like"/>
    <property type="match status" value="1"/>
</dbReference>
<dbReference type="SUPFAM" id="SSF101596">
    <property type="entry name" value="Dextranase, N-terminal domain"/>
    <property type="match status" value="1"/>
</dbReference>